<keyword evidence="3" id="KW-1185">Reference proteome</keyword>
<dbReference type="RefSeq" id="WP_108827980.1">
    <property type="nucleotide sequence ID" value="NZ_OMOR01000001.1"/>
</dbReference>
<sequence length="347" mass="39543">MKYAAALSEIQTERRTVGFDTYDITIRQLVDMVEEKAIHISPDYQRKFVWDAVRQSQLIESIYLGIPVPNLFMATNEDSTWDVIDGLQRITTILRFVSPMLSSIEGETVPALRLKGLEKTPSLNGATFEDLPSNLKLNFMTRPMRITVLNDNSDFQVRFDLFERLNTGGIVLHEQEIRNCVFQGPFNDFLKNCAMNVDFTSVIRRSDKTGRGNVEELALKFFAYLEDRESFKHSVKDFLNEYMEKKAEKFANKQELQQIFSQTFSAIHAALPQGIVRSNRPNSTPLVLFEAITVGVADMLRSDLQIDAKKLNDLLDDEQLKGLTTGATNSPPKLYARIDFVSENAHQ</sequence>
<accession>A0A2R8BCP9</accession>
<dbReference type="Proteomes" id="UP000244880">
    <property type="component" value="Unassembled WGS sequence"/>
</dbReference>
<dbReference type="PANTHER" id="PTHR39639:SF1">
    <property type="entry name" value="DUF262 DOMAIN-CONTAINING PROTEIN"/>
    <property type="match status" value="1"/>
</dbReference>
<organism evidence="2 3">
    <name type="scientific">Ascidiaceihabitans donghaensis</name>
    <dbReference type="NCBI Taxonomy" id="1510460"/>
    <lineage>
        <taxon>Bacteria</taxon>
        <taxon>Pseudomonadati</taxon>
        <taxon>Pseudomonadota</taxon>
        <taxon>Alphaproteobacteria</taxon>
        <taxon>Rhodobacterales</taxon>
        <taxon>Paracoccaceae</taxon>
        <taxon>Ascidiaceihabitans</taxon>
    </lineage>
</organism>
<proteinExistence type="predicted"/>
<evidence type="ECO:0000259" key="1">
    <source>
        <dbReference type="Pfam" id="PF03235"/>
    </source>
</evidence>
<dbReference type="PANTHER" id="PTHR39639">
    <property type="entry name" value="CHROMOSOME 16, WHOLE GENOME SHOTGUN SEQUENCE"/>
    <property type="match status" value="1"/>
</dbReference>
<dbReference type="AlphaFoldDB" id="A0A2R8BCP9"/>
<protein>
    <recommendedName>
        <fullName evidence="1">GmrSD restriction endonucleases N-terminal domain-containing protein</fullName>
    </recommendedName>
</protein>
<evidence type="ECO:0000313" key="2">
    <source>
        <dbReference type="EMBL" id="SPH20827.1"/>
    </source>
</evidence>
<dbReference type="InterPro" id="IPR004919">
    <property type="entry name" value="GmrSD_N"/>
</dbReference>
<gene>
    <name evidence="2" type="ORF">ASD8599_01568</name>
</gene>
<dbReference type="EMBL" id="OMOR01000001">
    <property type="protein sequence ID" value="SPH20827.1"/>
    <property type="molecule type" value="Genomic_DNA"/>
</dbReference>
<dbReference type="OrthoDB" id="9787127at2"/>
<reference evidence="2 3" key="1">
    <citation type="submission" date="2018-03" db="EMBL/GenBank/DDBJ databases">
        <authorList>
            <person name="Keele B.F."/>
        </authorList>
    </citation>
    <scope>NUCLEOTIDE SEQUENCE [LARGE SCALE GENOMIC DNA]</scope>
    <source>
        <strain evidence="2 3">CECT 8599</strain>
    </source>
</reference>
<dbReference type="Pfam" id="PF03235">
    <property type="entry name" value="GmrSD_N"/>
    <property type="match status" value="1"/>
</dbReference>
<feature type="domain" description="GmrSD restriction endonucleases N-terminal" evidence="1">
    <location>
        <begin position="31"/>
        <end position="181"/>
    </location>
</feature>
<name>A0A2R8BCP9_9RHOB</name>
<evidence type="ECO:0000313" key="3">
    <source>
        <dbReference type="Proteomes" id="UP000244880"/>
    </source>
</evidence>